<dbReference type="PANTHER" id="PTHR30404:SF0">
    <property type="entry name" value="N-ACETYLMURAMOYL-L-ALANINE AMIDASE AMIC"/>
    <property type="match status" value="1"/>
</dbReference>
<organism evidence="5 6">
    <name type="scientific">Actinomycetospora endophytica</name>
    <dbReference type="NCBI Taxonomy" id="2291215"/>
    <lineage>
        <taxon>Bacteria</taxon>
        <taxon>Bacillati</taxon>
        <taxon>Actinomycetota</taxon>
        <taxon>Actinomycetes</taxon>
        <taxon>Pseudonocardiales</taxon>
        <taxon>Pseudonocardiaceae</taxon>
        <taxon>Actinomycetospora</taxon>
    </lineage>
</organism>
<name>A0ABS8P632_9PSEU</name>
<dbReference type="PANTHER" id="PTHR30404">
    <property type="entry name" value="N-ACETYLMURAMOYL-L-ALANINE AMIDASE"/>
    <property type="match status" value="1"/>
</dbReference>
<dbReference type="Gene3D" id="3.40.630.40">
    <property type="entry name" value="Zn-dependent exopeptidases"/>
    <property type="match status" value="1"/>
</dbReference>
<evidence type="ECO:0000256" key="3">
    <source>
        <dbReference type="SAM" id="Phobius"/>
    </source>
</evidence>
<keyword evidence="3" id="KW-1133">Transmembrane helix</keyword>
<accession>A0ABS8P632</accession>
<reference evidence="5 6" key="1">
    <citation type="submission" date="2021-11" db="EMBL/GenBank/DDBJ databases">
        <title>Draft genome sequence of Actinomycetospora sp. SF1 isolated from the rhizosphere soil.</title>
        <authorList>
            <person name="Duangmal K."/>
            <person name="Chantavorakit T."/>
        </authorList>
    </citation>
    <scope>NUCLEOTIDE SEQUENCE [LARGE SCALE GENOMIC DNA]</scope>
    <source>
        <strain evidence="5 6">TBRC 5722</strain>
    </source>
</reference>
<evidence type="ECO:0000313" key="6">
    <source>
        <dbReference type="Proteomes" id="UP001199469"/>
    </source>
</evidence>
<dbReference type="RefSeq" id="WP_230732279.1">
    <property type="nucleotide sequence ID" value="NZ_JAJNDB010000001.1"/>
</dbReference>
<evidence type="ECO:0000256" key="2">
    <source>
        <dbReference type="SAM" id="MobiDB-lite"/>
    </source>
</evidence>
<keyword evidence="1" id="KW-0378">Hydrolase</keyword>
<keyword evidence="3" id="KW-0472">Membrane</keyword>
<feature type="region of interest" description="Disordered" evidence="2">
    <location>
        <begin position="1"/>
        <end position="26"/>
    </location>
</feature>
<comment type="caution">
    <text evidence="5">The sequence shown here is derived from an EMBL/GenBank/DDBJ whole genome shotgun (WGS) entry which is preliminary data.</text>
</comment>
<dbReference type="PROSITE" id="PS50077">
    <property type="entry name" value="HEAT_REPEAT"/>
    <property type="match status" value="1"/>
</dbReference>
<evidence type="ECO:0000259" key="4">
    <source>
        <dbReference type="SMART" id="SM00646"/>
    </source>
</evidence>
<dbReference type="EMBL" id="JAJNDB010000001">
    <property type="protein sequence ID" value="MCD2193713.1"/>
    <property type="molecule type" value="Genomic_DNA"/>
</dbReference>
<dbReference type="Pfam" id="PF01520">
    <property type="entry name" value="Amidase_3"/>
    <property type="match status" value="1"/>
</dbReference>
<dbReference type="InterPro" id="IPR021133">
    <property type="entry name" value="HEAT_type_2"/>
</dbReference>
<protein>
    <submittedName>
        <fullName evidence="5">N-acetylmuramoyl-L-alanine amidase</fullName>
    </submittedName>
</protein>
<feature type="transmembrane region" description="Helical" evidence="3">
    <location>
        <begin position="32"/>
        <end position="52"/>
    </location>
</feature>
<feature type="domain" description="MurNAc-LAA" evidence="4">
    <location>
        <begin position="180"/>
        <end position="318"/>
    </location>
</feature>
<sequence>MGHARRHRSRHAPGVRVGHGGRPTDLAGPRSMLASLGLGAIAVLVLAVLAPATTSTSLPGLPQLPTAEAVGALAPEDYVDGACVALAPTAPDRGATVLLDAGHGAPDIGSTGVTGSGEKIPEKDLTLPLVLRAAEDLRARGIRVALSRSIDAVGKKLGPGDVEAGALTESGLAAQLAARARCANLAGADALVSVHFNAFDEPDVDGFETLYDADRPFGADNARLAQSLQSAIGAGYRAAGRDTDDRGVVGSDSTDKASNAAKDLVLLGATPRGSDLPQSEMPGAVIEPLFITDPSATDFVRSDEGRRVLADSIGDGVEAFLRGPDPRR</sequence>
<gene>
    <name evidence="5" type="ORF">LQ327_10025</name>
</gene>
<dbReference type="SMART" id="SM00646">
    <property type="entry name" value="Ami_3"/>
    <property type="match status" value="1"/>
</dbReference>
<keyword evidence="6" id="KW-1185">Reference proteome</keyword>
<dbReference type="InterPro" id="IPR050695">
    <property type="entry name" value="N-acetylmuramoyl_amidase_3"/>
</dbReference>
<keyword evidence="3" id="KW-0812">Transmembrane</keyword>
<evidence type="ECO:0000313" key="5">
    <source>
        <dbReference type="EMBL" id="MCD2193713.1"/>
    </source>
</evidence>
<dbReference type="Proteomes" id="UP001199469">
    <property type="component" value="Unassembled WGS sequence"/>
</dbReference>
<dbReference type="InterPro" id="IPR002508">
    <property type="entry name" value="MurNAc-LAA_cat"/>
</dbReference>
<evidence type="ECO:0000256" key="1">
    <source>
        <dbReference type="ARBA" id="ARBA00022801"/>
    </source>
</evidence>
<dbReference type="SUPFAM" id="SSF53187">
    <property type="entry name" value="Zn-dependent exopeptidases"/>
    <property type="match status" value="1"/>
</dbReference>
<proteinExistence type="predicted"/>
<dbReference type="CDD" id="cd02696">
    <property type="entry name" value="MurNAc-LAA"/>
    <property type="match status" value="1"/>
</dbReference>
<feature type="compositionally biased region" description="Basic residues" evidence="2">
    <location>
        <begin position="1"/>
        <end position="13"/>
    </location>
</feature>